<evidence type="ECO:0000256" key="1">
    <source>
        <dbReference type="ARBA" id="ARBA00009308"/>
    </source>
</evidence>
<gene>
    <name evidence="4" type="ORF">KC19_3G021900</name>
</gene>
<keyword evidence="5" id="KW-1185">Reference proteome</keyword>
<dbReference type="PANTHER" id="PTHR43048">
    <property type="entry name" value="METHYLMALONYL-COA EPIMERASE"/>
    <property type="match status" value="1"/>
</dbReference>
<comment type="similarity">
    <text evidence="1">Belongs to the methylmalonyl-CoA epimerase family.</text>
</comment>
<dbReference type="PROSITE" id="PS51819">
    <property type="entry name" value="VOC"/>
    <property type="match status" value="1"/>
</dbReference>
<dbReference type="EMBL" id="CM026423">
    <property type="protein sequence ID" value="KAG0581942.1"/>
    <property type="molecule type" value="Genomic_DNA"/>
</dbReference>
<dbReference type="GO" id="GO:0046491">
    <property type="term" value="P:L-methylmalonyl-CoA metabolic process"/>
    <property type="evidence" value="ECO:0007669"/>
    <property type="project" value="TreeGrafter"/>
</dbReference>
<organism evidence="4 5">
    <name type="scientific">Ceratodon purpureus</name>
    <name type="common">Fire moss</name>
    <name type="synonym">Dicranum purpureum</name>
    <dbReference type="NCBI Taxonomy" id="3225"/>
    <lineage>
        <taxon>Eukaryota</taxon>
        <taxon>Viridiplantae</taxon>
        <taxon>Streptophyta</taxon>
        <taxon>Embryophyta</taxon>
        <taxon>Bryophyta</taxon>
        <taxon>Bryophytina</taxon>
        <taxon>Bryopsida</taxon>
        <taxon>Dicranidae</taxon>
        <taxon>Pseudoditrichales</taxon>
        <taxon>Ditrichaceae</taxon>
        <taxon>Ceratodon</taxon>
    </lineage>
</organism>
<dbReference type="InterPro" id="IPR051785">
    <property type="entry name" value="MMCE/EMCE_epimerase"/>
</dbReference>
<dbReference type="PANTHER" id="PTHR43048:SF3">
    <property type="entry name" value="METHYLMALONYL-COA EPIMERASE, MITOCHONDRIAL"/>
    <property type="match status" value="1"/>
</dbReference>
<dbReference type="AlphaFoldDB" id="A0A8T0IEZ3"/>
<dbReference type="InterPro" id="IPR029068">
    <property type="entry name" value="Glyas_Bleomycin-R_OHBP_Dase"/>
</dbReference>
<dbReference type="InterPro" id="IPR037523">
    <property type="entry name" value="VOC_core"/>
</dbReference>
<dbReference type="Gene3D" id="3.10.180.10">
    <property type="entry name" value="2,3-Dihydroxybiphenyl 1,2-Dioxygenase, domain 1"/>
    <property type="match status" value="1"/>
</dbReference>
<reference evidence="4" key="1">
    <citation type="submission" date="2020-06" db="EMBL/GenBank/DDBJ databases">
        <title>WGS assembly of Ceratodon purpureus strain R40.</title>
        <authorList>
            <person name="Carey S.B."/>
            <person name="Jenkins J."/>
            <person name="Shu S."/>
            <person name="Lovell J.T."/>
            <person name="Sreedasyam A."/>
            <person name="Maumus F."/>
            <person name="Tiley G.P."/>
            <person name="Fernandez-Pozo N."/>
            <person name="Barry K."/>
            <person name="Chen C."/>
            <person name="Wang M."/>
            <person name="Lipzen A."/>
            <person name="Daum C."/>
            <person name="Saski C.A."/>
            <person name="Payton A.C."/>
            <person name="Mcbreen J.C."/>
            <person name="Conrad R.E."/>
            <person name="Kollar L.M."/>
            <person name="Olsson S."/>
            <person name="Huttunen S."/>
            <person name="Landis J.B."/>
            <person name="Wickett N.J."/>
            <person name="Johnson M.G."/>
            <person name="Rensing S.A."/>
            <person name="Grimwood J."/>
            <person name="Schmutz J."/>
            <person name="Mcdaniel S.F."/>
        </authorList>
    </citation>
    <scope>NUCLEOTIDE SEQUENCE</scope>
    <source>
        <strain evidence="4">R40</strain>
    </source>
</reference>
<feature type="domain" description="VOC" evidence="3">
    <location>
        <begin position="62"/>
        <end position="194"/>
    </location>
</feature>
<dbReference type="GO" id="GO:0005739">
    <property type="term" value="C:mitochondrion"/>
    <property type="evidence" value="ECO:0007669"/>
    <property type="project" value="TreeGrafter"/>
</dbReference>
<dbReference type="OrthoDB" id="1915149at2759"/>
<sequence>MAGILRRALVPAARQVITQISRPIAIRATQAMDAHVGAGSGGRCGGWAVRSPPQDIPFAVKGLQHIGLAVPDLLAAAEHYRSVFGAQVSDPVEHASLKHTHVVFVQLPNVCLELLHPVGQESPVAEFLRKNPNGGVHHVSITVDNINSAEGYLSEAGVGSLPIGNLSIEGASQKSGMFLQPKDNMGVLIQLQQSSRPHARV</sequence>
<dbReference type="InterPro" id="IPR017515">
    <property type="entry name" value="MeMalonyl-CoA_epimerase"/>
</dbReference>
<dbReference type="GO" id="GO:0004493">
    <property type="term" value="F:methylmalonyl-CoA epimerase activity"/>
    <property type="evidence" value="ECO:0007669"/>
    <property type="project" value="TreeGrafter"/>
</dbReference>
<evidence type="ECO:0000256" key="2">
    <source>
        <dbReference type="ARBA" id="ARBA00022723"/>
    </source>
</evidence>
<dbReference type="SUPFAM" id="SSF54593">
    <property type="entry name" value="Glyoxalase/Bleomycin resistance protein/Dihydroxybiphenyl dioxygenase"/>
    <property type="match status" value="1"/>
</dbReference>
<evidence type="ECO:0000313" key="4">
    <source>
        <dbReference type="EMBL" id="KAG0581942.1"/>
    </source>
</evidence>
<name>A0A8T0IEZ3_CERPU</name>
<protein>
    <recommendedName>
        <fullName evidence="3">VOC domain-containing protein</fullName>
    </recommendedName>
</protein>
<proteinExistence type="inferred from homology"/>
<comment type="caution">
    <text evidence="4">The sequence shown here is derived from an EMBL/GenBank/DDBJ whole genome shotgun (WGS) entry which is preliminary data.</text>
</comment>
<accession>A0A8T0IEZ3</accession>
<dbReference type="Pfam" id="PF13669">
    <property type="entry name" value="Glyoxalase_4"/>
    <property type="match status" value="1"/>
</dbReference>
<keyword evidence="2" id="KW-0479">Metal-binding</keyword>
<evidence type="ECO:0000313" key="5">
    <source>
        <dbReference type="Proteomes" id="UP000822688"/>
    </source>
</evidence>
<evidence type="ECO:0000259" key="3">
    <source>
        <dbReference type="PROSITE" id="PS51819"/>
    </source>
</evidence>
<dbReference type="GO" id="GO:0046872">
    <property type="term" value="F:metal ion binding"/>
    <property type="evidence" value="ECO:0007669"/>
    <property type="project" value="UniProtKB-KW"/>
</dbReference>
<dbReference type="CDD" id="cd07249">
    <property type="entry name" value="MMCE"/>
    <property type="match status" value="1"/>
</dbReference>
<dbReference type="Proteomes" id="UP000822688">
    <property type="component" value="Chromosome 3"/>
</dbReference>